<organism evidence="3 4">
    <name type="scientific">Microbacterium radiodurans</name>
    <dbReference type="NCBI Taxonomy" id="661398"/>
    <lineage>
        <taxon>Bacteria</taxon>
        <taxon>Bacillati</taxon>
        <taxon>Actinomycetota</taxon>
        <taxon>Actinomycetes</taxon>
        <taxon>Micrococcales</taxon>
        <taxon>Microbacteriaceae</taxon>
        <taxon>Microbacterium</taxon>
    </lineage>
</organism>
<sequence>MSWALGRLRSAAAESPGHETGGSIHLILGSSDATAASPPPDRDDPRLESYALRTDDIGSDPRIRITAGGDRGFVYAITEIAERLRASGPDALRGWGEQESPAASLRGIQRNFSSVHEDSPWFHDRDFWGAYLDHLATQRFNRFQLALGMQYNYGTGWESRTVSDNYLVFAYPFLVSAPGYDVSADGVAAEERDRNLASLRFIASETRRRGMSFQLGLWNHAYTFGADSPEWYPIRGLDADSHAAYCAAALAELLRSVPEIDGLTLRVHHEGGIPERGREAFWGGLFEAASRVGRPLEIDMHAKGVDPALIRAAMRPNLRPVISAKYLAEHMGLPYHQTSIRTREQSPVRFAGQDASVTGVTDGPRRFTRYGFADYLSEDRVTDVAFRMWPGTQKLLLWGDPAFAAGYARSATIGGAQGLEYCEPLTFKGRRGSGRPGRRDPYEDRTLRLGLADWTKYRYTYVLWGRLLYNPDTDPEVWQRVLRADHGEAAADVEAALAALSRVLPLVAHVHGVSAANNFYSPELYVDLPISDAIPCRHYAWDTGTPRTWEGVSTFDPTLFSSVGEFVDDALHGTPTARYTPLEVARWLEELSRRGRHHLREAERSADPESPQTRRTIIDLEILADLGEFFAGKFRAAVEYAVYRRSGDGRALAACVSTLATAHSAYARVAATAEGVYRSDLAFGVGRSDRGAWSDRLDAMRADLAALRDELARADEPPGATARPAFVGRSDRWIAAAHLDAPETFVRGAGMPVTLRTDEEFTRVVLHFRHLDQSESWRKAMMARSPEGWVAEIPGEYTMSSSSLTFFAEVSREGSDPVFVPALDAALANQPYLVRSSDPSRRQ</sequence>
<proteinExistence type="predicted"/>
<dbReference type="RefSeq" id="WP_150417718.1">
    <property type="nucleotide sequence ID" value="NZ_VYRZ01000001.1"/>
</dbReference>
<gene>
    <name evidence="3" type="ORF">F6B42_00925</name>
</gene>
<comment type="caution">
    <text evidence="3">The sequence shown here is derived from an EMBL/GenBank/DDBJ whole genome shotgun (WGS) entry which is preliminary data.</text>
</comment>
<dbReference type="GO" id="GO:0016787">
    <property type="term" value="F:hydrolase activity"/>
    <property type="evidence" value="ECO:0007669"/>
    <property type="project" value="UniProtKB-KW"/>
</dbReference>
<dbReference type="Proteomes" id="UP000327039">
    <property type="component" value="Unassembled WGS sequence"/>
</dbReference>
<dbReference type="EMBL" id="VYRZ01000001">
    <property type="protein sequence ID" value="KAA9089098.1"/>
    <property type="molecule type" value="Genomic_DNA"/>
</dbReference>
<name>A0A5J5ITA7_9MICO</name>
<evidence type="ECO:0000256" key="2">
    <source>
        <dbReference type="SAM" id="MobiDB-lite"/>
    </source>
</evidence>
<evidence type="ECO:0000313" key="3">
    <source>
        <dbReference type="EMBL" id="KAA9089098.1"/>
    </source>
</evidence>
<dbReference type="InterPro" id="IPR029018">
    <property type="entry name" value="Hex-like_dom2"/>
</dbReference>
<dbReference type="OrthoDB" id="99887at2"/>
<evidence type="ECO:0000256" key="1">
    <source>
        <dbReference type="ARBA" id="ARBA00022801"/>
    </source>
</evidence>
<dbReference type="SUPFAM" id="SSF55545">
    <property type="entry name" value="beta-N-acetylhexosaminidase-like domain"/>
    <property type="match status" value="1"/>
</dbReference>
<keyword evidence="4" id="KW-1185">Reference proteome</keyword>
<dbReference type="AlphaFoldDB" id="A0A5J5ITA7"/>
<evidence type="ECO:0000313" key="4">
    <source>
        <dbReference type="Proteomes" id="UP000327039"/>
    </source>
</evidence>
<feature type="region of interest" description="Disordered" evidence="2">
    <location>
        <begin position="1"/>
        <end position="25"/>
    </location>
</feature>
<protein>
    <submittedName>
        <fullName evidence="3">Uncharacterized protein</fullName>
    </submittedName>
</protein>
<dbReference type="GO" id="GO:0005975">
    <property type="term" value="P:carbohydrate metabolic process"/>
    <property type="evidence" value="ECO:0007669"/>
    <property type="project" value="UniProtKB-ARBA"/>
</dbReference>
<keyword evidence="1" id="KW-0378">Hydrolase</keyword>
<accession>A0A5J5ITA7</accession>
<reference evidence="4" key="1">
    <citation type="submission" date="2019-09" db="EMBL/GenBank/DDBJ databases">
        <title>Mumia zhuanghuii sp. nov. isolated from the intestinal contents of plateau pika (Ochotona curzoniae) in the Qinghai-Tibet plateau of China.</title>
        <authorList>
            <person name="Tian Z."/>
        </authorList>
    </citation>
    <scope>NUCLEOTIDE SEQUENCE [LARGE SCALE GENOMIC DNA]</scope>
    <source>
        <strain evidence="4">DSM 25564</strain>
    </source>
</reference>